<dbReference type="Gene3D" id="2.40.30.170">
    <property type="match status" value="1"/>
</dbReference>
<reference evidence="8" key="1">
    <citation type="journal article" date="2019" name="Int. J. Syst. Evol. Microbiol.">
        <title>The Global Catalogue of Microorganisms (GCM) 10K type strain sequencing project: providing services to taxonomists for standard genome sequencing and annotation.</title>
        <authorList>
            <consortium name="The Broad Institute Genomics Platform"/>
            <consortium name="The Broad Institute Genome Sequencing Center for Infectious Disease"/>
            <person name="Wu L."/>
            <person name="Ma J."/>
        </authorList>
    </citation>
    <scope>NUCLEOTIDE SEQUENCE [LARGE SCALE GENOMIC DNA]</scope>
    <source>
        <strain evidence="8">KCTC 52644</strain>
    </source>
</reference>
<dbReference type="EMBL" id="JBHUOL010000012">
    <property type="protein sequence ID" value="MFD2908790.1"/>
    <property type="molecule type" value="Genomic_DNA"/>
</dbReference>
<dbReference type="RefSeq" id="WP_379806641.1">
    <property type="nucleotide sequence ID" value="NZ_JBHUOL010000012.1"/>
</dbReference>
<dbReference type="NCBIfam" id="TIGR01730">
    <property type="entry name" value="RND_mfp"/>
    <property type="match status" value="1"/>
</dbReference>
<dbReference type="Gene3D" id="2.40.420.20">
    <property type="match status" value="1"/>
</dbReference>
<feature type="domain" description="Multidrug resistance protein MdtA-like C-terminal permuted SH3" evidence="5">
    <location>
        <begin position="310"/>
        <end position="373"/>
    </location>
</feature>
<keyword evidence="2" id="KW-0732">Signal</keyword>
<feature type="domain" description="CusB-like beta-barrel" evidence="4">
    <location>
        <begin position="233"/>
        <end position="304"/>
    </location>
</feature>
<dbReference type="SUPFAM" id="SSF111369">
    <property type="entry name" value="HlyD-like secretion proteins"/>
    <property type="match status" value="1"/>
</dbReference>
<dbReference type="PANTHER" id="PTHR30469:SF15">
    <property type="entry name" value="HLYD FAMILY OF SECRETION PROTEINS"/>
    <property type="match status" value="1"/>
</dbReference>
<evidence type="ECO:0000259" key="3">
    <source>
        <dbReference type="Pfam" id="PF25893"/>
    </source>
</evidence>
<sequence length="389" mass="42452">MKKIVYISLLGLLITACSGDAKTASVDKAIASKNITKIKDTRAQIQKQYDAVGAELAKLDLALTELDTLKKTSIVTTSIVKDNVFSHYIEIQGSIDTKQNLIIYPEFSGVLSQVFVKSGQNVTKGQTLARIDDGGLGNQLAQIETQAALAKTTFERQRNLWDQKIGSEIQYLQAKTNYEAQLKSVAQMKAQVSKTVVKAPFTGVIDEVIIERGQVVGPGQPLMRIVNLSDMYVTANVPESFIGKITNGAVVDVLIKSIGKTYQGKVRQIGNYINPNNRNFSIEIAVPNTDKLLRPNQVAVLKIEDYRKPNAILVPESIVTENATGEKIIFVVNTEGKEPKAVRKIIEVGLTSGSNIEVKSGLKKGEVVIIDGARSVQDGDLVEILKNKQ</sequence>
<evidence type="ECO:0000313" key="7">
    <source>
        <dbReference type="EMBL" id="MFD2908790.1"/>
    </source>
</evidence>
<evidence type="ECO:0000259" key="6">
    <source>
        <dbReference type="Pfam" id="PF25973"/>
    </source>
</evidence>
<dbReference type="Pfam" id="PF25954">
    <property type="entry name" value="Beta-barrel_RND_2"/>
    <property type="match status" value="1"/>
</dbReference>
<dbReference type="PROSITE" id="PS51257">
    <property type="entry name" value="PROKAR_LIPOPROTEIN"/>
    <property type="match status" value="1"/>
</dbReference>
<dbReference type="Proteomes" id="UP001597549">
    <property type="component" value="Unassembled WGS sequence"/>
</dbReference>
<dbReference type="Pfam" id="PF25973">
    <property type="entry name" value="BSH_CzcB"/>
    <property type="match status" value="1"/>
</dbReference>
<evidence type="ECO:0000313" key="8">
    <source>
        <dbReference type="Proteomes" id="UP001597549"/>
    </source>
</evidence>
<name>A0ABW5Z7E2_9FLAO</name>
<proteinExistence type="inferred from homology"/>
<accession>A0ABW5Z7E2</accession>
<comment type="similarity">
    <text evidence="1">Belongs to the membrane fusion protein (MFP) (TC 8.A.1) family.</text>
</comment>
<evidence type="ECO:0000259" key="5">
    <source>
        <dbReference type="Pfam" id="PF25967"/>
    </source>
</evidence>
<dbReference type="PANTHER" id="PTHR30469">
    <property type="entry name" value="MULTIDRUG RESISTANCE PROTEIN MDTA"/>
    <property type="match status" value="1"/>
</dbReference>
<comment type="caution">
    <text evidence="7">The sequence shown here is derived from an EMBL/GenBank/DDBJ whole genome shotgun (WGS) entry which is preliminary data.</text>
</comment>
<evidence type="ECO:0000256" key="1">
    <source>
        <dbReference type="ARBA" id="ARBA00009477"/>
    </source>
</evidence>
<feature type="signal peptide" evidence="2">
    <location>
        <begin position="1"/>
        <end position="23"/>
    </location>
</feature>
<dbReference type="InterPro" id="IPR006143">
    <property type="entry name" value="RND_pump_MFP"/>
</dbReference>
<dbReference type="Pfam" id="PF25893">
    <property type="entry name" value="HH_CzcB"/>
    <property type="match status" value="1"/>
</dbReference>
<dbReference type="Gene3D" id="1.10.287.470">
    <property type="entry name" value="Helix hairpin bin"/>
    <property type="match status" value="1"/>
</dbReference>
<dbReference type="Pfam" id="PF25967">
    <property type="entry name" value="RND-MFP_C"/>
    <property type="match status" value="1"/>
</dbReference>
<keyword evidence="8" id="KW-1185">Reference proteome</keyword>
<gene>
    <name evidence="7" type="ORF">ACFSX9_08575</name>
</gene>
<feature type="domain" description="CzcB-like barrel-sandwich hybrid" evidence="6">
    <location>
        <begin position="102"/>
        <end position="225"/>
    </location>
</feature>
<dbReference type="InterPro" id="IPR058647">
    <property type="entry name" value="BSH_CzcB-like"/>
</dbReference>
<feature type="domain" description="CzcB-like alpha-helical hairpin" evidence="3">
    <location>
        <begin position="139"/>
        <end position="192"/>
    </location>
</feature>
<dbReference type="InterPro" id="IPR058792">
    <property type="entry name" value="Beta-barrel_RND_2"/>
</dbReference>
<dbReference type="Gene3D" id="2.40.50.100">
    <property type="match status" value="1"/>
</dbReference>
<evidence type="ECO:0000256" key="2">
    <source>
        <dbReference type="SAM" id="SignalP"/>
    </source>
</evidence>
<protein>
    <submittedName>
        <fullName evidence="7">Efflux RND transporter periplasmic adaptor subunit</fullName>
    </submittedName>
</protein>
<dbReference type="InterPro" id="IPR058627">
    <property type="entry name" value="MdtA-like_C"/>
</dbReference>
<organism evidence="7 8">
    <name type="scientific">Flavobacterium ardleyense</name>
    <dbReference type="NCBI Taxonomy" id="2038737"/>
    <lineage>
        <taxon>Bacteria</taxon>
        <taxon>Pseudomonadati</taxon>
        <taxon>Bacteroidota</taxon>
        <taxon>Flavobacteriia</taxon>
        <taxon>Flavobacteriales</taxon>
        <taxon>Flavobacteriaceae</taxon>
        <taxon>Flavobacterium</taxon>
    </lineage>
</organism>
<evidence type="ECO:0000259" key="4">
    <source>
        <dbReference type="Pfam" id="PF25954"/>
    </source>
</evidence>
<feature type="chain" id="PRO_5047070259" evidence="2">
    <location>
        <begin position="24"/>
        <end position="389"/>
    </location>
</feature>
<dbReference type="InterPro" id="IPR058648">
    <property type="entry name" value="HH_CzcB-like"/>
</dbReference>